<comment type="caution">
    <text evidence="8">The sequence shown here is derived from an EMBL/GenBank/DDBJ whole genome shotgun (WGS) entry which is preliminary data.</text>
</comment>
<evidence type="ECO:0000256" key="2">
    <source>
        <dbReference type="ARBA" id="ARBA00015075"/>
    </source>
</evidence>
<proteinExistence type="inferred from homology"/>
<keyword evidence="4" id="KW-0805">Transcription regulation</keyword>
<reference evidence="9" key="1">
    <citation type="journal article" date="2019" name="Int. J. Syst. Evol. Microbiol.">
        <title>The Global Catalogue of Microorganisms (GCM) 10K type strain sequencing project: providing services to taxonomists for standard genome sequencing and annotation.</title>
        <authorList>
            <consortium name="The Broad Institute Genomics Platform"/>
            <consortium name="The Broad Institute Genome Sequencing Center for Infectious Disease"/>
            <person name="Wu L."/>
            <person name="Ma J."/>
        </authorList>
    </citation>
    <scope>NUCLEOTIDE SEQUENCE [LARGE SCALE GENOMIC DNA]</scope>
    <source>
        <strain evidence="9">CGMCC 1.8957</strain>
    </source>
</reference>
<evidence type="ECO:0000313" key="9">
    <source>
        <dbReference type="Proteomes" id="UP000652430"/>
    </source>
</evidence>
<evidence type="ECO:0000256" key="7">
    <source>
        <dbReference type="ARBA" id="ARBA00033135"/>
    </source>
</evidence>
<evidence type="ECO:0000256" key="3">
    <source>
        <dbReference type="ARBA" id="ARBA00022491"/>
    </source>
</evidence>
<dbReference type="SUPFAM" id="SSF50118">
    <property type="entry name" value="Cell growth inhibitor/plasmid maintenance toxic component"/>
    <property type="match status" value="1"/>
</dbReference>
<name>A0ABQ3LGS3_9SPHN</name>
<dbReference type="Gene3D" id="2.30.30.110">
    <property type="match status" value="1"/>
</dbReference>
<organism evidence="8 9">
    <name type="scientific">Sphingomonas glacialis</name>
    <dbReference type="NCBI Taxonomy" id="658225"/>
    <lineage>
        <taxon>Bacteria</taxon>
        <taxon>Pseudomonadati</taxon>
        <taxon>Pseudomonadota</taxon>
        <taxon>Alphaproteobacteria</taxon>
        <taxon>Sphingomonadales</taxon>
        <taxon>Sphingomonadaceae</taxon>
        <taxon>Sphingomonas</taxon>
    </lineage>
</organism>
<evidence type="ECO:0000256" key="1">
    <source>
        <dbReference type="ARBA" id="ARBA00005230"/>
    </source>
</evidence>
<dbReference type="Pfam" id="PF01845">
    <property type="entry name" value="CcdB"/>
    <property type="match status" value="1"/>
</dbReference>
<keyword evidence="5" id="KW-0804">Transcription</keyword>
<sequence length="99" mass="11047">MARFDVYRTRDFDDVLLDCQADVLDDLPTRFVVPLVPAERISRIYARLNPVLSFSDGDYVMATQYAATVPVKDLGKRVAALSAEQSAIMNALDMLLTGY</sequence>
<keyword evidence="9" id="KW-1185">Reference proteome</keyword>
<gene>
    <name evidence="8" type="ORF">GCM10008023_14440</name>
</gene>
<comment type="similarity">
    <text evidence="1">Belongs to the CcdB toxin family.</text>
</comment>
<evidence type="ECO:0000256" key="6">
    <source>
        <dbReference type="ARBA" id="ARBA00029628"/>
    </source>
</evidence>
<protein>
    <recommendedName>
        <fullName evidence="2">Toxin CcdB</fullName>
    </recommendedName>
    <alternativeName>
        <fullName evidence="7">Cytotoxic protein CcdB</fullName>
    </alternativeName>
    <alternativeName>
        <fullName evidence="6">Protein LetD</fullName>
    </alternativeName>
</protein>
<keyword evidence="3" id="KW-0678">Repressor</keyword>
<dbReference type="RefSeq" id="WP_133186765.1">
    <property type="nucleotide sequence ID" value="NZ_BNAQ01000002.1"/>
</dbReference>
<dbReference type="EMBL" id="BNAQ01000002">
    <property type="protein sequence ID" value="GHH13678.1"/>
    <property type="molecule type" value="Genomic_DNA"/>
</dbReference>
<dbReference type="InterPro" id="IPR002712">
    <property type="entry name" value="CcdB"/>
</dbReference>
<evidence type="ECO:0000256" key="5">
    <source>
        <dbReference type="ARBA" id="ARBA00023163"/>
    </source>
</evidence>
<evidence type="ECO:0000313" key="8">
    <source>
        <dbReference type="EMBL" id="GHH13678.1"/>
    </source>
</evidence>
<dbReference type="InterPro" id="IPR011067">
    <property type="entry name" value="Plasmid_toxin/cell-grow_inhib"/>
</dbReference>
<dbReference type="Proteomes" id="UP000652430">
    <property type="component" value="Unassembled WGS sequence"/>
</dbReference>
<accession>A0ABQ3LGS3</accession>
<evidence type="ECO:0000256" key="4">
    <source>
        <dbReference type="ARBA" id="ARBA00023015"/>
    </source>
</evidence>